<comment type="caution">
    <text evidence="1">The sequence shown here is derived from an EMBL/GenBank/DDBJ whole genome shotgun (WGS) entry which is preliminary data.</text>
</comment>
<evidence type="ECO:0000313" key="2">
    <source>
        <dbReference type="Proteomes" id="UP000306223"/>
    </source>
</evidence>
<dbReference type="AlphaFoldDB" id="A0A4V5MSX8"/>
<dbReference type="RefSeq" id="WP_136857817.1">
    <property type="nucleotide sequence ID" value="NZ_SUNH01000026.1"/>
</dbReference>
<organism evidence="1 2">
    <name type="scientific">Paracoccus hibiscisoli</name>
    <dbReference type="NCBI Taxonomy" id="2023261"/>
    <lineage>
        <taxon>Bacteria</taxon>
        <taxon>Pseudomonadati</taxon>
        <taxon>Pseudomonadota</taxon>
        <taxon>Alphaproteobacteria</taxon>
        <taxon>Rhodobacterales</taxon>
        <taxon>Paracoccaceae</taxon>
        <taxon>Paracoccus</taxon>
    </lineage>
</organism>
<dbReference type="EMBL" id="SUNH01000026">
    <property type="protein sequence ID" value="TJZ81988.1"/>
    <property type="molecule type" value="Genomic_DNA"/>
</dbReference>
<dbReference type="Proteomes" id="UP000306223">
    <property type="component" value="Unassembled WGS sequence"/>
</dbReference>
<dbReference type="OrthoDB" id="9843455at2"/>
<accession>A0A4V5MSX8</accession>
<gene>
    <name evidence="1" type="ORF">FA740_15990</name>
</gene>
<protein>
    <submittedName>
        <fullName evidence="1">Uncharacterized protein</fullName>
    </submittedName>
</protein>
<evidence type="ECO:0000313" key="1">
    <source>
        <dbReference type="EMBL" id="TJZ81988.1"/>
    </source>
</evidence>
<proteinExistence type="predicted"/>
<name>A0A4V5MSX8_9RHOB</name>
<keyword evidence="2" id="KW-1185">Reference proteome</keyword>
<reference evidence="1 2" key="1">
    <citation type="submission" date="2019-04" db="EMBL/GenBank/DDBJ databases">
        <authorList>
            <person name="Li J."/>
        </authorList>
    </citation>
    <scope>NUCLEOTIDE SEQUENCE [LARGE SCALE GENOMIC DNA]</scope>
    <source>
        <strain evidence="1 2">CCTCC AB2016182</strain>
    </source>
</reference>
<sequence length="70" mass="7722">MALDALCRPLGRAIPDHKHDALKVIGMTLGANPVGIEFAFADQTGIILDVEVERKWDRDYRNGAHGLSHQ</sequence>